<gene>
    <name evidence="8" type="ORF">CINCED_3A019355</name>
</gene>
<dbReference type="AlphaFoldDB" id="A0A5E4NEX8"/>
<dbReference type="PANTHER" id="PTHR21258">
    <property type="entry name" value="DOCKING PROTEIN RELATED"/>
    <property type="match status" value="1"/>
</dbReference>
<dbReference type="InterPro" id="IPR050996">
    <property type="entry name" value="Docking_Protein_DOK"/>
</dbReference>
<dbReference type="SUPFAM" id="SSF50729">
    <property type="entry name" value="PH domain-like"/>
    <property type="match status" value="1"/>
</dbReference>
<dbReference type="Pfam" id="PF02174">
    <property type="entry name" value="IRS"/>
    <property type="match status" value="1"/>
</dbReference>
<evidence type="ECO:0000313" key="9">
    <source>
        <dbReference type="Proteomes" id="UP000325440"/>
    </source>
</evidence>
<sequence length="262" mass="29500">MGCVYSSRKTIPSSVFKVTNIDDVGNEKYHGQMEINTCNLVLHKSREPPIIWPLSTVRRYGYEESMFCFEAGRSSPYGQGIFAFRSKDAKSIFNAVKGKLQTGNGTNMAKDMSSEVRNYSGQSYTSTHTIEEKVYDEVSFSGLRYSSESNNNIQPLDLMLDPDTVFLPPISYINVINNNEDDDYLLNDPFELPKDIPTYTEVEIATSSPKKKSESLPTSPTEMPGYTAIDFNRTMHLSQKMLKGSEDAGMRKTRHDSTMSNP</sequence>
<keyword evidence="3" id="KW-0519">Myristate</keyword>
<keyword evidence="9" id="KW-1185">Reference proteome</keyword>
<keyword evidence="4" id="KW-0472">Membrane</keyword>
<dbReference type="OrthoDB" id="6279276at2759"/>
<dbReference type="GO" id="GO:0005104">
    <property type="term" value="F:fibroblast growth factor receptor binding"/>
    <property type="evidence" value="ECO:0007669"/>
    <property type="project" value="TreeGrafter"/>
</dbReference>
<evidence type="ECO:0000259" key="7">
    <source>
        <dbReference type="PROSITE" id="PS51064"/>
    </source>
</evidence>
<dbReference type="GO" id="GO:0005068">
    <property type="term" value="F:transmembrane receptor protein tyrosine kinase adaptor activity"/>
    <property type="evidence" value="ECO:0007669"/>
    <property type="project" value="TreeGrafter"/>
</dbReference>
<dbReference type="InterPro" id="IPR011993">
    <property type="entry name" value="PH-like_dom_sf"/>
</dbReference>
<organism evidence="8 9">
    <name type="scientific">Cinara cedri</name>
    <dbReference type="NCBI Taxonomy" id="506608"/>
    <lineage>
        <taxon>Eukaryota</taxon>
        <taxon>Metazoa</taxon>
        <taxon>Ecdysozoa</taxon>
        <taxon>Arthropoda</taxon>
        <taxon>Hexapoda</taxon>
        <taxon>Insecta</taxon>
        <taxon>Pterygota</taxon>
        <taxon>Neoptera</taxon>
        <taxon>Paraneoptera</taxon>
        <taxon>Hemiptera</taxon>
        <taxon>Sternorrhyncha</taxon>
        <taxon>Aphidomorpha</taxon>
        <taxon>Aphidoidea</taxon>
        <taxon>Aphididae</taxon>
        <taxon>Lachninae</taxon>
        <taxon>Cinara</taxon>
    </lineage>
</organism>
<dbReference type="InterPro" id="IPR038742">
    <property type="entry name" value="FRS2_PTB"/>
</dbReference>
<evidence type="ECO:0000313" key="8">
    <source>
        <dbReference type="EMBL" id="VVC40140.1"/>
    </source>
</evidence>
<name>A0A5E4NEX8_9HEMI</name>
<evidence type="ECO:0000256" key="3">
    <source>
        <dbReference type="ARBA" id="ARBA00022707"/>
    </source>
</evidence>
<keyword evidence="2" id="KW-0597">Phosphoprotein</keyword>
<evidence type="ECO:0000256" key="4">
    <source>
        <dbReference type="ARBA" id="ARBA00023136"/>
    </source>
</evidence>
<reference evidence="8 9" key="1">
    <citation type="submission" date="2019-08" db="EMBL/GenBank/DDBJ databases">
        <authorList>
            <person name="Alioto T."/>
            <person name="Alioto T."/>
            <person name="Gomez Garrido J."/>
        </authorList>
    </citation>
    <scope>NUCLEOTIDE SEQUENCE [LARGE SCALE GENOMIC DNA]</scope>
</reference>
<evidence type="ECO:0000256" key="5">
    <source>
        <dbReference type="ARBA" id="ARBA00023288"/>
    </source>
</evidence>
<dbReference type="GO" id="GO:0005737">
    <property type="term" value="C:cytoplasm"/>
    <property type="evidence" value="ECO:0007669"/>
    <property type="project" value="TreeGrafter"/>
</dbReference>
<dbReference type="GO" id="GO:0016020">
    <property type="term" value="C:membrane"/>
    <property type="evidence" value="ECO:0007669"/>
    <property type="project" value="UniProtKB-SubCell"/>
</dbReference>
<proteinExistence type="predicted"/>
<protein>
    <submittedName>
        <fullName evidence="8">PH domain-like,IRS-type PTB domain</fullName>
    </submittedName>
</protein>
<dbReference type="PANTHER" id="PTHR21258:SF55">
    <property type="entry name" value="FI23523P1"/>
    <property type="match status" value="1"/>
</dbReference>
<feature type="region of interest" description="Disordered" evidence="6">
    <location>
        <begin position="205"/>
        <end position="262"/>
    </location>
</feature>
<dbReference type="InterPro" id="IPR002404">
    <property type="entry name" value="IRS_PTB"/>
</dbReference>
<keyword evidence="5" id="KW-0449">Lipoprotein</keyword>
<evidence type="ECO:0000256" key="6">
    <source>
        <dbReference type="SAM" id="MobiDB-lite"/>
    </source>
</evidence>
<evidence type="ECO:0000256" key="1">
    <source>
        <dbReference type="ARBA" id="ARBA00004370"/>
    </source>
</evidence>
<dbReference type="Proteomes" id="UP000325440">
    <property type="component" value="Unassembled WGS sequence"/>
</dbReference>
<feature type="domain" description="IRS-type PTB" evidence="7">
    <location>
        <begin position="8"/>
        <end position="110"/>
    </location>
</feature>
<dbReference type="Gene3D" id="2.30.29.30">
    <property type="entry name" value="Pleckstrin-homology domain (PH domain)/Phosphotyrosine-binding domain (PTB)"/>
    <property type="match status" value="1"/>
</dbReference>
<dbReference type="SMART" id="SM00310">
    <property type="entry name" value="PTBI"/>
    <property type="match status" value="1"/>
</dbReference>
<dbReference type="SMART" id="SM01244">
    <property type="entry name" value="IRS"/>
    <property type="match status" value="1"/>
</dbReference>
<dbReference type="CDD" id="cd01202">
    <property type="entry name" value="PTB_FRS2"/>
    <property type="match status" value="1"/>
</dbReference>
<accession>A0A5E4NEX8</accession>
<comment type="subcellular location">
    <subcellularLocation>
        <location evidence="1">Membrane</location>
    </subcellularLocation>
</comment>
<dbReference type="PROSITE" id="PS51064">
    <property type="entry name" value="IRS_PTB"/>
    <property type="match status" value="1"/>
</dbReference>
<dbReference type="GO" id="GO:0008543">
    <property type="term" value="P:fibroblast growth factor receptor signaling pathway"/>
    <property type="evidence" value="ECO:0007669"/>
    <property type="project" value="TreeGrafter"/>
</dbReference>
<dbReference type="EMBL" id="CABPRJ010001901">
    <property type="protein sequence ID" value="VVC40140.1"/>
    <property type="molecule type" value="Genomic_DNA"/>
</dbReference>
<evidence type="ECO:0000256" key="2">
    <source>
        <dbReference type="ARBA" id="ARBA00022553"/>
    </source>
</evidence>